<organism evidence="2 3">
    <name type="scientific">Sphaerobolus stellatus (strain SS14)</name>
    <dbReference type="NCBI Taxonomy" id="990650"/>
    <lineage>
        <taxon>Eukaryota</taxon>
        <taxon>Fungi</taxon>
        <taxon>Dikarya</taxon>
        <taxon>Basidiomycota</taxon>
        <taxon>Agaricomycotina</taxon>
        <taxon>Agaricomycetes</taxon>
        <taxon>Phallomycetidae</taxon>
        <taxon>Geastrales</taxon>
        <taxon>Sphaerobolaceae</taxon>
        <taxon>Sphaerobolus</taxon>
    </lineage>
</organism>
<gene>
    <name evidence="2" type="ORF">M422DRAFT_251162</name>
</gene>
<evidence type="ECO:0000256" key="1">
    <source>
        <dbReference type="SAM" id="MobiDB-lite"/>
    </source>
</evidence>
<keyword evidence="3" id="KW-1185">Reference proteome</keyword>
<dbReference type="Proteomes" id="UP000054279">
    <property type="component" value="Unassembled WGS sequence"/>
</dbReference>
<feature type="region of interest" description="Disordered" evidence="1">
    <location>
        <begin position="1"/>
        <end position="25"/>
    </location>
</feature>
<dbReference type="AlphaFoldDB" id="A0A0C9VED4"/>
<dbReference type="HOGENOM" id="CLU_003703_3_1_1"/>
<evidence type="ECO:0000313" key="2">
    <source>
        <dbReference type="EMBL" id="KIJ45389.1"/>
    </source>
</evidence>
<proteinExistence type="predicted"/>
<dbReference type="EMBL" id="KN837112">
    <property type="protein sequence ID" value="KIJ45389.1"/>
    <property type="molecule type" value="Genomic_DNA"/>
</dbReference>
<evidence type="ECO:0000313" key="3">
    <source>
        <dbReference type="Proteomes" id="UP000054279"/>
    </source>
</evidence>
<name>A0A0C9VED4_SPHS4</name>
<protein>
    <submittedName>
        <fullName evidence="2">Uncharacterized protein</fullName>
    </submittedName>
</protein>
<sequence length="300" mass="34667">MPSGALEEMDRSDAYPEEESLRLPSNLAQEDHDRLGLTELAETEYQLRIGVAYDALKNLRSALGLKSFLVRRKRELASGQGVLTRSESAIARAGMQVNKWKEVYRRSRKAMIRLKGSVDSIDPKLKNLRDDDCIMLSKWMEQHRYWQSQGERAEAEAVDSGNGGRTELPWIWKMNQPVEGNDSIAQAIQGCTSEAIRLEWVHAQASRNRFLEELKLLRAESERVVKMFRHFEMSWKNQRERWTRKAAKEEEGETKRVCRGAEAFAKRQQANFVRLAVSAETRDNAVRDHAFKCNLWDLVK</sequence>
<accession>A0A0C9VED4</accession>
<reference evidence="2 3" key="1">
    <citation type="submission" date="2014-06" db="EMBL/GenBank/DDBJ databases">
        <title>Evolutionary Origins and Diversification of the Mycorrhizal Mutualists.</title>
        <authorList>
            <consortium name="DOE Joint Genome Institute"/>
            <consortium name="Mycorrhizal Genomics Consortium"/>
            <person name="Kohler A."/>
            <person name="Kuo A."/>
            <person name="Nagy L.G."/>
            <person name="Floudas D."/>
            <person name="Copeland A."/>
            <person name="Barry K.W."/>
            <person name="Cichocki N."/>
            <person name="Veneault-Fourrey C."/>
            <person name="LaButti K."/>
            <person name="Lindquist E.A."/>
            <person name="Lipzen A."/>
            <person name="Lundell T."/>
            <person name="Morin E."/>
            <person name="Murat C."/>
            <person name="Riley R."/>
            <person name="Ohm R."/>
            <person name="Sun H."/>
            <person name="Tunlid A."/>
            <person name="Henrissat B."/>
            <person name="Grigoriev I.V."/>
            <person name="Hibbett D.S."/>
            <person name="Martin F."/>
        </authorList>
    </citation>
    <scope>NUCLEOTIDE SEQUENCE [LARGE SCALE GENOMIC DNA]</scope>
    <source>
        <strain evidence="2 3">SS14</strain>
    </source>
</reference>
<dbReference type="OrthoDB" id="3263473at2759"/>